<keyword evidence="3" id="KW-1185">Reference proteome</keyword>
<sequence>MKTITTSIFALFVLIFLSGCGLMEDVFKTGFIIALVLAIIIGLAIWILSISWKRVTKRFPSVRAFFENPGEPDLQPEERQKSS</sequence>
<name>A0ABW3AY07_9SPHI</name>
<evidence type="ECO:0008006" key="4">
    <source>
        <dbReference type="Google" id="ProtNLM"/>
    </source>
</evidence>
<protein>
    <recommendedName>
        <fullName evidence="4">Lipoprotein</fullName>
    </recommendedName>
</protein>
<dbReference type="EMBL" id="JBHTHZ010000014">
    <property type="protein sequence ID" value="MFD0795376.1"/>
    <property type="molecule type" value="Genomic_DNA"/>
</dbReference>
<reference evidence="3" key="1">
    <citation type="journal article" date="2019" name="Int. J. Syst. Evol. Microbiol.">
        <title>The Global Catalogue of Microorganisms (GCM) 10K type strain sequencing project: providing services to taxonomists for standard genome sequencing and annotation.</title>
        <authorList>
            <consortium name="The Broad Institute Genomics Platform"/>
            <consortium name="The Broad Institute Genome Sequencing Center for Infectious Disease"/>
            <person name="Wu L."/>
            <person name="Ma J."/>
        </authorList>
    </citation>
    <scope>NUCLEOTIDE SEQUENCE [LARGE SCALE GENOMIC DNA]</scope>
    <source>
        <strain evidence="3">CCUG 61484</strain>
    </source>
</reference>
<dbReference type="Proteomes" id="UP001597010">
    <property type="component" value="Unassembled WGS sequence"/>
</dbReference>
<evidence type="ECO:0000256" key="1">
    <source>
        <dbReference type="SAM" id="Phobius"/>
    </source>
</evidence>
<organism evidence="2 3">
    <name type="scientific">Mucilaginibacter litoreus</name>
    <dbReference type="NCBI Taxonomy" id="1048221"/>
    <lineage>
        <taxon>Bacteria</taxon>
        <taxon>Pseudomonadati</taxon>
        <taxon>Bacteroidota</taxon>
        <taxon>Sphingobacteriia</taxon>
        <taxon>Sphingobacteriales</taxon>
        <taxon>Sphingobacteriaceae</taxon>
        <taxon>Mucilaginibacter</taxon>
    </lineage>
</organism>
<dbReference type="PROSITE" id="PS51257">
    <property type="entry name" value="PROKAR_LIPOPROTEIN"/>
    <property type="match status" value="1"/>
</dbReference>
<dbReference type="RefSeq" id="WP_377117714.1">
    <property type="nucleotide sequence ID" value="NZ_JBHTHZ010000014.1"/>
</dbReference>
<keyword evidence="1" id="KW-0812">Transmembrane</keyword>
<keyword evidence="1" id="KW-1133">Transmembrane helix</keyword>
<comment type="caution">
    <text evidence="2">The sequence shown here is derived from an EMBL/GenBank/DDBJ whole genome shotgun (WGS) entry which is preliminary data.</text>
</comment>
<keyword evidence="1" id="KW-0472">Membrane</keyword>
<proteinExistence type="predicted"/>
<evidence type="ECO:0000313" key="2">
    <source>
        <dbReference type="EMBL" id="MFD0795376.1"/>
    </source>
</evidence>
<accession>A0ABW3AY07</accession>
<gene>
    <name evidence="2" type="ORF">ACFQZX_17270</name>
</gene>
<feature type="transmembrane region" description="Helical" evidence="1">
    <location>
        <begin position="31"/>
        <end position="52"/>
    </location>
</feature>
<evidence type="ECO:0000313" key="3">
    <source>
        <dbReference type="Proteomes" id="UP001597010"/>
    </source>
</evidence>